<evidence type="ECO:0000313" key="3">
    <source>
        <dbReference type="Proteomes" id="UP000236721"/>
    </source>
</evidence>
<organism evidence="2 3">
    <name type="scientific">Vibrio hangzhouensis</name>
    <dbReference type="NCBI Taxonomy" id="462991"/>
    <lineage>
        <taxon>Bacteria</taxon>
        <taxon>Pseudomonadati</taxon>
        <taxon>Pseudomonadota</taxon>
        <taxon>Gammaproteobacteria</taxon>
        <taxon>Vibrionales</taxon>
        <taxon>Vibrionaceae</taxon>
        <taxon>Vibrio</taxon>
    </lineage>
</organism>
<reference evidence="3" key="1">
    <citation type="submission" date="2016-10" db="EMBL/GenBank/DDBJ databases">
        <authorList>
            <person name="Varghese N."/>
            <person name="Submissions S."/>
        </authorList>
    </citation>
    <scope>NUCLEOTIDE SEQUENCE [LARGE SCALE GENOMIC DNA]</scope>
    <source>
        <strain evidence="3">CGMCC 1.7062</strain>
    </source>
</reference>
<evidence type="ECO:0000256" key="1">
    <source>
        <dbReference type="SAM" id="MobiDB-lite"/>
    </source>
</evidence>
<dbReference type="Proteomes" id="UP000236721">
    <property type="component" value="Unassembled WGS sequence"/>
</dbReference>
<protein>
    <recommendedName>
        <fullName evidence="4">Adenosine deaminase</fullName>
    </recommendedName>
</protein>
<dbReference type="AlphaFoldDB" id="A0A1H5ZPD3"/>
<dbReference type="EMBL" id="FNVG01000012">
    <property type="protein sequence ID" value="SEG38413.1"/>
    <property type="molecule type" value="Genomic_DNA"/>
</dbReference>
<evidence type="ECO:0008006" key="4">
    <source>
        <dbReference type="Google" id="ProtNLM"/>
    </source>
</evidence>
<dbReference type="RefSeq" id="WP_103880878.1">
    <property type="nucleotide sequence ID" value="NZ_FNVG01000012.1"/>
</dbReference>
<evidence type="ECO:0000313" key="2">
    <source>
        <dbReference type="EMBL" id="SEG38413.1"/>
    </source>
</evidence>
<gene>
    <name evidence="2" type="ORF">SAMN04488244_112120</name>
</gene>
<accession>A0A1H5ZPD3</accession>
<sequence>MCQTKKKSSKKDQKKPIDGDNKNVNTTRRKIEDILEQREFDKLFDL</sequence>
<keyword evidence="3" id="KW-1185">Reference proteome</keyword>
<proteinExistence type="predicted"/>
<feature type="compositionally biased region" description="Basic and acidic residues" evidence="1">
    <location>
        <begin position="10"/>
        <end position="21"/>
    </location>
</feature>
<feature type="region of interest" description="Disordered" evidence="1">
    <location>
        <begin position="1"/>
        <end position="30"/>
    </location>
</feature>
<name>A0A1H5ZPD3_9VIBR</name>